<evidence type="ECO:0000259" key="10">
    <source>
        <dbReference type="PROSITE" id="PS52039"/>
    </source>
</evidence>
<gene>
    <name evidence="8" type="primary">topA</name>
    <name evidence="11" type="ORF">HQ43_02260</name>
</gene>
<evidence type="ECO:0000256" key="5">
    <source>
        <dbReference type="ARBA" id="ARBA00023029"/>
    </source>
</evidence>
<evidence type="ECO:0000256" key="8">
    <source>
        <dbReference type="HAMAP-Rule" id="MF_00952"/>
    </source>
</evidence>
<dbReference type="Pfam" id="PF01131">
    <property type="entry name" value="Topoisom_bac"/>
    <property type="match status" value="1"/>
</dbReference>
<evidence type="ECO:0000256" key="2">
    <source>
        <dbReference type="ARBA" id="ARBA00009446"/>
    </source>
</evidence>
<keyword evidence="4" id="KW-0460">Magnesium</keyword>
<feature type="site" description="Interaction with DNA" evidence="8">
    <location>
        <position position="140"/>
    </location>
</feature>
<feature type="site" description="Interaction with DNA" evidence="8">
    <location>
        <position position="33"/>
    </location>
</feature>
<reference evidence="11 12" key="1">
    <citation type="submission" date="2014-08" db="EMBL/GenBank/DDBJ databases">
        <title>Porphyromonas canoris strain:OH2762 Genome sequencing.</title>
        <authorList>
            <person name="Wallis C."/>
            <person name="Deusch O."/>
            <person name="O'Flynn C."/>
            <person name="Davis I."/>
            <person name="Jospin G."/>
            <person name="Darling A.E."/>
            <person name="Coil D.A."/>
            <person name="Alexiev A."/>
            <person name="Horsfall A."/>
            <person name="Kirkwood N."/>
            <person name="Harris S."/>
            <person name="Eisen J.A."/>
        </authorList>
    </citation>
    <scope>NUCLEOTIDE SEQUENCE [LARGE SCALE GENOMIC DNA]</scope>
    <source>
        <strain evidence="12">COT-108 OH2762</strain>
    </source>
</reference>
<protein>
    <recommendedName>
        <fullName evidence="8">DNA topoisomerase 1</fullName>
        <ecNumber evidence="8">5.6.2.1</ecNumber>
    </recommendedName>
    <alternativeName>
        <fullName evidence="8">DNA topoisomerase I</fullName>
    </alternativeName>
</protein>
<evidence type="ECO:0000256" key="7">
    <source>
        <dbReference type="ARBA" id="ARBA00023235"/>
    </source>
</evidence>
<evidence type="ECO:0000256" key="3">
    <source>
        <dbReference type="ARBA" id="ARBA00022723"/>
    </source>
</evidence>
<dbReference type="Pfam" id="PF01751">
    <property type="entry name" value="Toprim"/>
    <property type="match status" value="1"/>
</dbReference>
<evidence type="ECO:0000256" key="1">
    <source>
        <dbReference type="ARBA" id="ARBA00000213"/>
    </source>
</evidence>
<dbReference type="Proteomes" id="UP000030101">
    <property type="component" value="Unassembled WGS sequence"/>
</dbReference>
<dbReference type="CDD" id="cd00186">
    <property type="entry name" value="TOP1Ac"/>
    <property type="match status" value="1"/>
</dbReference>
<accession>A0ABR4XMW5</accession>
<evidence type="ECO:0000256" key="4">
    <source>
        <dbReference type="ARBA" id="ARBA00022842"/>
    </source>
</evidence>
<dbReference type="EC" id="5.6.2.1" evidence="8"/>
<dbReference type="CDD" id="cd03363">
    <property type="entry name" value="TOPRIM_TopoIA_TopoI"/>
    <property type="match status" value="1"/>
</dbReference>
<dbReference type="NCBIfam" id="TIGR01051">
    <property type="entry name" value="topA_bact"/>
    <property type="match status" value="1"/>
</dbReference>
<dbReference type="HAMAP" id="MF_00952">
    <property type="entry name" value="Topoisom_1_prok"/>
    <property type="match status" value="1"/>
</dbReference>
<feature type="region of interest" description="Interaction with DNA" evidence="8">
    <location>
        <begin position="163"/>
        <end position="168"/>
    </location>
</feature>
<keyword evidence="6 8" id="KW-0238">DNA-binding</keyword>
<dbReference type="PROSITE" id="PS50880">
    <property type="entry name" value="TOPRIM"/>
    <property type="match status" value="1"/>
</dbReference>
<comment type="caution">
    <text evidence="11">The sequence shown here is derived from an EMBL/GenBank/DDBJ whole genome shotgun (WGS) entry which is preliminary data.</text>
</comment>
<feature type="site" description="Interaction with DNA" evidence="8">
    <location>
        <position position="286"/>
    </location>
</feature>
<dbReference type="InterPro" id="IPR003602">
    <property type="entry name" value="Topo_IA_DNA-bd_dom"/>
</dbReference>
<comment type="function">
    <text evidence="8">Releases the supercoiling and torsional tension of DNA, which is introduced during the DNA replication and transcription, by transiently cleaving and rejoining one strand of the DNA duplex. Introduces a single-strand break via transesterification at a target site in duplex DNA. The scissile phosphodiester is attacked by the catalytic tyrosine of the enzyme, resulting in the formation of a DNA-(5'-phosphotyrosyl)-enzyme intermediate and the expulsion of a 3'-OH DNA strand. The free DNA strand then undergoes passage around the unbroken strand, thus removing DNA supercoils. Finally, in the religation step, the DNA 3'-OH attacks the covalent intermediate to expel the active-site tyrosine and restore the DNA phosphodiester backbone.</text>
</comment>
<sequence>MARNLVIVESPAKSKTISKILGEDYKVMSSYGHVRDLKKKGLGIDIEHRFAPQYEVSEDKVKVVKELQKAVQEAETVWLASDEDREGEAIAWHLYQILGLKDKQTKRIAFHEITRKAILEALESPRDIDYDRVDAQQARRVLDRIVGFELSPILWHKVRPALSAGRVQSAAVRILVEREREIQAFKPESGFRIVAELKNASGQSVKAVMEHRPSQPEQAEAVLSDLIGSSYVVSDIQVKPGKRTPPPPFTTSTLQQEASRLLGFSVTQTMVVAQSLYENGHITYMRTDSVNLSSFAIATTAETIEKLYGKSYVKKRNFTTKTKGAQEAHEAIRPTNIEHDTISGTSAEKKLYDLIRKRTMATQMKDAELERTVVAVKTASPYLFYIRGEQVRFDGFLKVYLAGTDDDNGTSADREETDALLPAMSVGDALSATSVEATQKFTQRPARYSEAALVKKLEELGIGRPSTYAPTIQTIQKREYVDKRTIPGVERGYCVLTLKGNKISAKTKQESYGADKGKLVPTDIGIVVNDFLVDAFPKILSYDFTANVEQEFDAIAEGEKPWIGVIEQFYSIFHPNVVEVMEAKTERRVGERYIGDDPKTGRPIYAKIGRFGPLLQLGDAQPEGEKPTFTSIPSSLSIETISLEEALELFRLPRTLGEWNEKEVQANNGRFGPYVRWDKLFVSIPKDMDLYTITMEEAVALIEQKIESEKNKRIASFDTPQGELLILNGRYGPYIEYSKKNYKIPKGYKPEELSLEACLELVEEGSKKKSSKKSSKKNG</sequence>
<dbReference type="InterPro" id="IPR013497">
    <property type="entry name" value="Topo_IA_cen"/>
</dbReference>
<feature type="domain" description="Toprim" evidence="9">
    <location>
        <begin position="3"/>
        <end position="113"/>
    </location>
</feature>
<dbReference type="InterPro" id="IPR028612">
    <property type="entry name" value="Topoisom_1_IA"/>
</dbReference>
<dbReference type="SUPFAM" id="SSF56712">
    <property type="entry name" value="Prokaryotic type I DNA topoisomerase"/>
    <property type="match status" value="1"/>
</dbReference>
<dbReference type="InterPro" id="IPR034149">
    <property type="entry name" value="TOPRIM_TopoI"/>
</dbReference>
<evidence type="ECO:0000313" key="11">
    <source>
        <dbReference type="EMBL" id="KGN93475.1"/>
    </source>
</evidence>
<comment type="similarity">
    <text evidence="2 8">Belongs to the type IA topoisomerase family.</text>
</comment>
<dbReference type="EMBL" id="JQZV01000003">
    <property type="protein sequence ID" value="KGN93475.1"/>
    <property type="molecule type" value="Genomic_DNA"/>
</dbReference>
<dbReference type="InterPro" id="IPR023405">
    <property type="entry name" value="Topo_IA_core_domain"/>
</dbReference>
<dbReference type="InterPro" id="IPR000380">
    <property type="entry name" value="Topo_IA"/>
</dbReference>
<dbReference type="Gene3D" id="1.10.460.10">
    <property type="entry name" value="Topoisomerase I, domain 2"/>
    <property type="match status" value="2"/>
</dbReference>
<dbReference type="InterPro" id="IPR013824">
    <property type="entry name" value="Topo_IA_cen_sub1"/>
</dbReference>
<dbReference type="SMART" id="SM00493">
    <property type="entry name" value="TOPRIM"/>
    <property type="match status" value="1"/>
</dbReference>
<keyword evidence="7 8" id="KW-0413">Isomerase</keyword>
<feature type="site" description="Interaction with DNA" evidence="8">
    <location>
        <position position="478"/>
    </location>
</feature>
<dbReference type="Gene3D" id="3.40.50.140">
    <property type="match status" value="1"/>
</dbReference>
<dbReference type="PANTHER" id="PTHR42785:SF1">
    <property type="entry name" value="DNA TOPOISOMERASE"/>
    <property type="match status" value="1"/>
</dbReference>
<dbReference type="InterPro" id="IPR005733">
    <property type="entry name" value="TopoI_bac-type"/>
</dbReference>
<dbReference type="SMART" id="SM00437">
    <property type="entry name" value="TOP1Ac"/>
    <property type="match status" value="1"/>
</dbReference>
<dbReference type="Pfam" id="PF13368">
    <property type="entry name" value="Toprim_C_rpt"/>
    <property type="match status" value="3"/>
</dbReference>
<name>A0ABR4XMW5_9PORP</name>
<dbReference type="PANTHER" id="PTHR42785">
    <property type="entry name" value="DNA TOPOISOMERASE, TYPE IA, CORE"/>
    <property type="match status" value="1"/>
</dbReference>
<keyword evidence="3" id="KW-0479">Metal-binding</keyword>
<dbReference type="InterPro" id="IPR013826">
    <property type="entry name" value="Topo_IA_cen_sub3"/>
</dbReference>
<feature type="active site" description="O-(5'-phospho-DNA)-tyrosine intermediate" evidence="8">
    <location>
        <position position="284"/>
    </location>
</feature>
<dbReference type="PRINTS" id="PR00417">
    <property type="entry name" value="PRTPISMRASEI"/>
</dbReference>
<dbReference type="PROSITE" id="PS52039">
    <property type="entry name" value="TOPO_IA_2"/>
    <property type="match status" value="1"/>
</dbReference>
<comment type="caution">
    <text evidence="8">Lacks conserved residue(s) required for the propagation of feature annotation.</text>
</comment>
<evidence type="ECO:0000259" key="9">
    <source>
        <dbReference type="PROSITE" id="PS50880"/>
    </source>
</evidence>
<keyword evidence="5 8" id="KW-0799">Topoisomerase</keyword>
<proteinExistence type="inferred from homology"/>
<dbReference type="Gene3D" id="2.70.20.10">
    <property type="entry name" value="Topoisomerase I, domain 3"/>
    <property type="match status" value="1"/>
</dbReference>
<dbReference type="InterPro" id="IPR006171">
    <property type="entry name" value="TOPRIM_dom"/>
</dbReference>
<dbReference type="PROSITE" id="PS00396">
    <property type="entry name" value="TOPO_IA_1"/>
    <property type="match status" value="1"/>
</dbReference>
<dbReference type="InterPro" id="IPR013825">
    <property type="entry name" value="Topo_IA_cen_sub2"/>
</dbReference>
<dbReference type="InterPro" id="IPR003601">
    <property type="entry name" value="Topo_IA_2"/>
</dbReference>
<evidence type="ECO:0000313" key="12">
    <source>
        <dbReference type="Proteomes" id="UP000030101"/>
    </source>
</evidence>
<comment type="subunit">
    <text evidence="8">Monomer.</text>
</comment>
<dbReference type="InterPro" id="IPR023406">
    <property type="entry name" value="Topo_IA_AS"/>
</dbReference>
<dbReference type="InterPro" id="IPR025589">
    <property type="entry name" value="Toprim_C_rpt"/>
</dbReference>
<dbReference type="SMART" id="SM00436">
    <property type="entry name" value="TOP1Bc"/>
    <property type="match status" value="1"/>
</dbReference>
<feature type="site" description="Interaction with DNA" evidence="8">
    <location>
        <position position="143"/>
    </location>
</feature>
<feature type="domain" description="Topo IA-type catalytic" evidence="10">
    <location>
        <begin position="129"/>
        <end position="578"/>
    </location>
</feature>
<comment type="catalytic activity">
    <reaction evidence="1 8">
        <text>ATP-independent breakage of single-stranded DNA, followed by passage and rejoining.</text>
        <dbReference type="EC" id="5.6.2.1"/>
    </reaction>
</comment>
<feature type="site" description="Interaction with DNA" evidence="8">
    <location>
        <position position="139"/>
    </location>
</feature>
<feature type="site" description="Interaction with DNA" evidence="8">
    <location>
        <position position="155"/>
    </location>
</feature>
<dbReference type="Gene3D" id="1.10.290.10">
    <property type="entry name" value="Topoisomerase I, domain 4"/>
    <property type="match status" value="1"/>
</dbReference>
<organism evidence="11 12">
    <name type="scientific">Porphyromonas canoris</name>
    <dbReference type="NCBI Taxonomy" id="36875"/>
    <lineage>
        <taxon>Bacteria</taxon>
        <taxon>Pseudomonadati</taxon>
        <taxon>Bacteroidota</taxon>
        <taxon>Bacteroidia</taxon>
        <taxon>Bacteroidales</taxon>
        <taxon>Porphyromonadaceae</taxon>
        <taxon>Porphyromonas</taxon>
    </lineage>
</organism>
<dbReference type="RefSeq" id="WP_036788982.1">
    <property type="nucleotide sequence ID" value="NZ_JQZV01000003.1"/>
</dbReference>
<evidence type="ECO:0000256" key="6">
    <source>
        <dbReference type="ARBA" id="ARBA00023125"/>
    </source>
</evidence>
<keyword evidence="12" id="KW-1185">Reference proteome</keyword>